<dbReference type="EMBL" id="CP026261">
    <property type="protein sequence ID" value="AWP19377.1"/>
    <property type="molecule type" value="Genomic_DNA"/>
</dbReference>
<reference evidence="2 3" key="1">
    <citation type="submission" date="2017-12" db="EMBL/GenBank/DDBJ databases">
        <title>Integrating genomic resources of turbot (Scophthalmus maximus) in depth evaluation of genetic and physical mapping variation across individuals.</title>
        <authorList>
            <person name="Martinez P."/>
        </authorList>
    </citation>
    <scope>NUCLEOTIDE SEQUENCE [LARGE SCALE GENOMIC DNA]</scope>
</reference>
<organism evidence="2 3">
    <name type="scientific">Scophthalmus maximus</name>
    <name type="common">Turbot</name>
    <name type="synonym">Psetta maxima</name>
    <dbReference type="NCBI Taxonomy" id="52904"/>
    <lineage>
        <taxon>Eukaryota</taxon>
        <taxon>Metazoa</taxon>
        <taxon>Chordata</taxon>
        <taxon>Craniata</taxon>
        <taxon>Vertebrata</taxon>
        <taxon>Euteleostomi</taxon>
        <taxon>Actinopterygii</taxon>
        <taxon>Neopterygii</taxon>
        <taxon>Teleostei</taxon>
        <taxon>Neoteleostei</taxon>
        <taxon>Acanthomorphata</taxon>
        <taxon>Carangaria</taxon>
        <taxon>Pleuronectiformes</taxon>
        <taxon>Pleuronectoidei</taxon>
        <taxon>Scophthalmidae</taxon>
        <taxon>Scophthalmus</taxon>
    </lineage>
</organism>
<feature type="region of interest" description="Disordered" evidence="1">
    <location>
        <begin position="134"/>
        <end position="209"/>
    </location>
</feature>
<dbReference type="AlphaFoldDB" id="A0A2U9CS16"/>
<feature type="compositionally biased region" description="Polar residues" evidence="1">
    <location>
        <begin position="138"/>
        <end position="149"/>
    </location>
</feature>
<name>A0A2U9CS16_SCOMX</name>
<proteinExistence type="predicted"/>
<sequence length="209" mass="23187">MSFVLFCQVDISFKCFWSLICNQSNRAQLLAEQCRPNYASEVVVARPGSFKHGRQNVYFLSQHDVSQDSFCALTSFLAVGTVTEKGRTWLPTASRKSGDDQTAWFCLERQRIETQLQLRSDSAFVQTEGLSYKPVSVDEQSSPDWSGSKSPPGPLLQDERPTQLHRATGDRRADSSREQGDAGVQEPSITLCSQVAFGGNPPASEDERS</sequence>
<gene>
    <name evidence="2" type="ORF">SMAX5B_016079</name>
</gene>
<keyword evidence="3" id="KW-1185">Reference proteome</keyword>
<evidence type="ECO:0000256" key="1">
    <source>
        <dbReference type="SAM" id="MobiDB-lite"/>
    </source>
</evidence>
<accession>A0A2U9CS16</accession>
<evidence type="ECO:0000313" key="2">
    <source>
        <dbReference type="EMBL" id="AWP19377.1"/>
    </source>
</evidence>
<evidence type="ECO:0000313" key="3">
    <source>
        <dbReference type="Proteomes" id="UP000246464"/>
    </source>
</evidence>
<protein>
    <submittedName>
        <fullName evidence="2">Uncharacterized protein</fullName>
    </submittedName>
</protein>
<feature type="compositionally biased region" description="Basic and acidic residues" evidence="1">
    <location>
        <begin position="157"/>
        <end position="180"/>
    </location>
</feature>
<dbReference type="Proteomes" id="UP000246464">
    <property type="component" value="Chromosome 19"/>
</dbReference>